<comment type="caution">
    <text evidence="2">The sequence shown here is derived from an EMBL/GenBank/DDBJ whole genome shotgun (WGS) entry which is preliminary data.</text>
</comment>
<evidence type="ECO:0000256" key="1">
    <source>
        <dbReference type="SAM" id="Phobius"/>
    </source>
</evidence>
<dbReference type="EMBL" id="JARQTW010000011">
    <property type="protein sequence ID" value="MDG2950310.1"/>
    <property type="molecule type" value="Genomic_DNA"/>
</dbReference>
<keyword evidence="1" id="KW-0812">Transmembrane</keyword>
<gene>
    <name evidence="2" type="ORF">P7M15_07245</name>
</gene>
<dbReference type="RefSeq" id="WP_317477339.1">
    <property type="nucleotide sequence ID" value="NZ_JARQTW010000011.1"/>
</dbReference>
<name>A0AAW6QDU7_9PAST</name>
<keyword evidence="1" id="KW-0472">Membrane</keyword>
<organism evidence="2 3">
    <name type="scientific">Exercitatus varius</name>
    <dbReference type="NCBI Taxonomy" id="67857"/>
    <lineage>
        <taxon>Bacteria</taxon>
        <taxon>Pseudomonadati</taxon>
        <taxon>Pseudomonadota</taxon>
        <taxon>Gammaproteobacteria</taxon>
        <taxon>Pasteurellales</taxon>
        <taxon>Pasteurellaceae</taxon>
        <taxon>Exercitatus</taxon>
    </lineage>
</organism>
<keyword evidence="1" id="KW-1133">Transmembrane helix</keyword>
<evidence type="ECO:0000313" key="3">
    <source>
        <dbReference type="Proteomes" id="UP001214976"/>
    </source>
</evidence>
<evidence type="ECO:0000313" key="2">
    <source>
        <dbReference type="EMBL" id="MDG2950310.1"/>
    </source>
</evidence>
<proteinExistence type="predicted"/>
<accession>A0AAW6QDU7</accession>
<dbReference type="Proteomes" id="UP001214976">
    <property type="component" value="Unassembled WGS sequence"/>
</dbReference>
<sequence>MELQKLMIIKKQTKELPLALILKSMLLSLVTWSLWGYTIYAIIRYSQKIFTNPVFEHYFFADIVVFMFASSVALLVIAIVWSFIAKPSKRLVLHHQN</sequence>
<feature type="transmembrane region" description="Helical" evidence="1">
    <location>
        <begin position="63"/>
        <end position="84"/>
    </location>
</feature>
<protein>
    <submittedName>
        <fullName evidence="2">HmsD</fullName>
    </submittedName>
</protein>
<reference evidence="2" key="1">
    <citation type="submission" date="2023-03" db="EMBL/GenBank/DDBJ databases">
        <title>Classification of Bisgaard taxon 6 and taxon 10 as Exercitatus varius gen. nov., spec. nov.</title>
        <authorList>
            <person name="Christensen H."/>
        </authorList>
    </citation>
    <scope>NUCLEOTIDE SEQUENCE</scope>
    <source>
        <strain evidence="2">86116</strain>
    </source>
</reference>
<feature type="transmembrane region" description="Helical" evidence="1">
    <location>
        <begin position="20"/>
        <end position="43"/>
    </location>
</feature>
<dbReference type="AlphaFoldDB" id="A0AAW6QDU7"/>